<dbReference type="Proteomes" id="UP000887013">
    <property type="component" value="Unassembled WGS sequence"/>
</dbReference>
<feature type="region of interest" description="Disordered" evidence="1">
    <location>
        <begin position="1"/>
        <end position="48"/>
    </location>
</feature>
<gene>
    <name evidence="2" type="ORF">NPIL_226511</name>
</gene>
<evidence type="ECO:0000313" key="3">
    <source>
        <dbReference type="Proteomes" id="UP000887013"/>
    </source>
</evidence>
<protein>
    <submittedName>
        <fullName evidence="2">Uncharacterized protein</fullName>
    </submittedName>
</protein>
<reference evidence="2" key="1">
    <citation type="submission" date="2020-08" db="EMBL/GenBank/DDBJ databases">
        <title>Multicomponent nature underlies the extraordinary mechanical properties of spider dragline silk.</title>
        <authorList>
            <person name="Kono N."/>
            <person name="Nakamura H."/>
            <person name="Mori M."/>
            <person name="Yoshida Y."/>
            <person name="Ohtoshi R."/>
            <person name="Malay A.D."/>
            <person name="Moran D.A.P."/>
            <person name="Tomita M."/>
            <person name="Numata K."/>
            <person name="Arakawa K."/>
        </authorList>
    </citation>
    <scope>NUCLEOTIDE SEQUENCE</scope>
</reference>
<accession>A0A8X6JN32</accession>
<proteinExistence type="predicted"/>
<evidence type="ECO:0000256" key="1">
    <source>
        <dbReference type="SAM" id="MobiDB-lite"/>
    </source>
</evidence>
<sequence>MKQARTTHLKESVLQRERSPGFGSGLASPTRMECSKENGPKSFSLTSYAGRPTFRTRMEQNRQESFRTVLECSKKFESELLEIREQLCYKKWSRKAFQ</sequence>
<dbReference type="AlphaFoldDB" id="A0A8X6JN32"/>
<evidence type="ECO:0000313" key="2">
    <source>
        <dbReference type="EMBL" id="GFS45859.1"/>
    </source>
</evidence>
<organism evidence="2 3">
    <name type="scientific">Nephila pilipes</name>
    <name type="common">Giant wood spider</name>
    <name type="synonym">Nephila maculata</name>
    <dbReference type="NCBI Taxonomy" id="299642"/>
    <lineage>
        <taxon>Eukaryota</taxon>
        <taxon>Metazoa</taxon>
        <taxon>Ecdysozoa</taxon>
        <taxon>Arthropoda</taxon>
        <taxon>Chelicerata</taxon>
        <taxon>Arachnida</taxon>
        <taxon>Araneae</taxon>
        <taxon>Araneomorphae</taxon>
        <taxon>Entelegynae</taxon>
        <taxon>Araneoidea</taxon>
        <taxon>Nephilidae</taxon>
        <taxon>Nephila</taxon>
    </lineage>
</organism>
<name>A0A8X6JN32_NEPPI</name>
<dbReference type="EMBL" id="BMAW01044662">
    <property type="protein sequence ID" value="GFS45859.1"/>
    <property type="molecule type" value="Genomic_DNA"/>
</dbReference>
<comment type="caution">
    <text evidence="2">The sequence shown here is derived from an EMBL/GenBank/DDBJ whole genome shotgun (WGS) entry which is preliminary data.</text>
</comment>
<feature type="compositionally biased region" description="Basic and acidic residues" evidence="1">
    <location>
        <begin position="8"/>
        <end position="19"/>
    </location>
</feature>
<keyword evidence="3" id="KW-1185">Reference proteome</keyword>